<dbReference type="EMBL" id="LR862134">
    <property type="protein sequence ID" value="CAD1839491.1"/>
    <property type="molecule type" value="Genomic_DNA"/>
</dbReference>
<gene>
    <name evidence="1" type="ORF">CB5_LOCUS22702</name>
</gene>
<proteinExistence type="predicted"/>
<evidence type="ECO:0000313" key="1">
    <source>
        <dbReference type="EMBL" id="CAD1839491.1"/>
    </source>
</evidence>
<organism evidence="1">
    <name type="scientific">Ananas comosus var. bracteatus</name>
    <name type="common">red pineapple</name>
    <dbReference type="NCBI Taxonomy" id="296719"/>
    <lineage>
        <taxon>Eukaryota</taxon>
        <taxon>Viridiplantae</taxon>
        <taxon>Streptophyta</taxon>
        <taxon>Embryophyta</taxon>
        <taxon>Tracheophyta</taxon>
        <taxon>Spermatophyta</taxon>
        <taxon>Magnoliopsida</taxon>
        <taxon>Liliopsida</taxon>
        <taxon>Poales</taxon>
        <taxon>Bromeliaceae</taxon>
        <taxon>Bromelioideae</taxon>
        <taxon>Ananas</taxon>
    </lineage>
</organism>
<dbReference type="AlphaFoldDB" id="A0A6V7Q919"/>
<name>A0A6V7Q919_ANACO</name>
<protein>
    <submittedName>
        <fullName evidence="1">Uncharacterized protein</fullName>
    </submittedName>
</protein>
<reference evidence="1" key="1">
    <citation type="submission" date="2020-07" db="EMBL/GenBank/DDBJ databases">
        <authorList>
            <person name="Lin J."/>
        </authorList>
    </citation>
    <scope>NUCLEOTIDE SEQUENCE</scope>
</reference>
<sequence>MVCSKKCQAKKFIQVLTEQEFMAIFSIYNDMKEMKIFITIQSQGIPLNYIGGEISEHIANVQEGNVGMNDDNNVGVASEDLLCSQVVEEAIGEAFGDDVDEAGGEHVSEDVSEDVEAVGEVHEKVVGEVHEEVVGEVNEAATAEEVDGESDAVLSEDSFRSLKTDDNNLEENTDNIEAVSYDKNNPIIEPAGFFNFSDSTNIILFSFFNILLVKTLQGEHTCSFSNRCRNKVATQAWVCNRVIEWLWLEGDLSTSELRKRLQQNIMWT</sequence>
<accession>A0A6V7Q919</accession>